<proteinExistence type="predicted"/>
<dbReference type="InterPro" id="IPR017853">
    <property type="entry name" value="GH"/>
</dbReference>
<dbReference type="InterPro" id="IPR024655">
    <property type="entry name" value="Asl1_glyco_hydro_catalytic"/>
</dbReference>
<feature type="signal peptide" evidence="2">
    <location>
        <begin position="1"/>
        <end position="24"/>
    </location>
</feature>
<dbReference type="eggNOG" id="ENOG502S2W1">
    <property type="taxonomic scope" value="Eukaryota"/>
</dbReference>
<dbReference type="Gene3D" id="3.20.20.80">
    <property type="entry name" value="Glycosidases"/>
    <property type="match status" value="1"/>
</dbReference>
<dbReference type="KEGG" id="ela:UCREL1_907"/>
<dbReference type="OrthoDB" id="43654at2759"/>
<dbReference type="GO" id="GO:0071966">
    <property type="term" value="P:fungal-type cell wall polysaccharide metabolic process"/>
    <property type="evidence" value="ECO:0007669"/>
    <property type="project" value="TreeGrafter"/>
</dbReference>
<accession>M7TZE7</accession>
<dbReference type="InterPro" id="IPR053183">
    <property type="entry name" value="ASL1"/>
</dbReference>
<dbReference type="HOGENOM" id="CLU_040908_3_2_1"/>
<name>M7TZE7_EUTLA</name>
<dbReference type="SUPFAM" id="SSF51445">
    <property type="entry name" value="(Trans)glycosidases"/>
    <property type="match status" value="1"/>
</dbReference>
<dbReference type="EMBL" id="KB705535">
    <property type="protein sequence ID" value="EMR72045.1"/>
    <property type="molecule type" value="Genomic_DNA"/>
</dbReference>
<dbReference type="Proteomes" id="UP000012174">
    <property type="component" value="Unassembled WGS sequence"/>
</dbReference>
<organism evidence="4 5">
    <name type="scientific">Eutypa lata (strain UCR-EL1)</name>
    <name type="common">Grapevine dieback disease fungus</name>
    <name type="synonym">Eutypa armeniacae</name>
    <dbReference type="NCBI Taxonomy" id="1287681"/>
    <lineage>
        <taxon>Eukaryota</taxon>
        <taxon>Fungi</taxon>
        <taxon>Dikarya</taxon>
        <taxon>Ascomycota</taxon>
        <taxon>Pezizomycotina</taxon>
        <taxon>Sordariomycetes</taxon>
        <taxon>Xylariomycetidae</taxon>
        <taxon>Xylariales</taxon>
        <taxon>Diatrypaceae</taxon>
        <taxon>Eutypa</taxon>
    </lineage>
</organism>
<evidence type="ECO:0000256" key="1">
    <source>
        <dbReference type="SAM" id="Phobius"/>
    </source>
</evidence>
<keyword evidence="1" id="KW-0812">Transmembrane</keyword>
<dbReference type="PANTHER" id="PTHR34154:SF3">
    <property type="entry name" value="ALKALI-SENSITIVE LINKAGE PROTEIN 1"/>
    <property type="match status" value="1"/>
</dbReference>
<dbReference type="Pfam" id="PF11790">
    <property type="entry name" value="Glyco_hydro_cc"/>
    <property type="match status" value="1"/>
</dbReference>
<evidence type="ECO:0000259" key="3">
    <source>
        <dbReference type="Pfam" id="PF11790"/>
    </source>
</evidence>
<keyword evidence="1" id="KW-0472">Membrane</keyword>
<dbReference type="GO" id="GO:0009277">
    <property type="term" value="C:fungal-type cell wall"/>
    <property type="evidence" value="ECO:0007669"/>
    <property type="project" value="TreeGrafter"/>
</dbReference>
<feature type="chain" id="PRO_5004086076" evidence="2">
    <location>
        <begin position="25"/>
        <end position="346"/>
    </location>
</feature>
<protein>
    <submittedName>
        <fullName evidence="4">Putative glycoside catalytic core protein</fullName>
    </submittedName>
</protein>
<feature type="transmembrane region" description="Helical" evidence="1">
    <location>
        <begin position="325"/>
        <end position="345"/>
    </location>
</feature>
<evidence type="ECO:0000313" key="5">
    <source>
        <dbReference type="Proteomes" id="UP000012174"/>
    </source>
</evidence>
<dbReference type="PANTHER" id="PTHR34154">
    <property type="entry name" value="ALKALI-SENSITIVE LINKAGE PROTEIN 1"/>
    <property type="match status" value="1"/>
</dbReference>
<dbReference type="FunFam" id="3.20.20.80:FF:000207">
    <property type="entry name" value="Glycoside hydrolase family 128 protein"/>
    <property type="match status" value="1"/>
</dbReference>
<gene>
    <name evidence="4" type="ORF">UCREL1_907</name>
</gene>
<dbReference type="OMA" id="WYDNFAG"/>
<sequence length="346" mass="37182">MRLPSSTAAIIASTIITFLSTSSAEPTSSSPSNPTKRGLVFVPDTRWPSDDQTWTQPGSDLTWYYNYEWEPSTAFASSPSQEDFEFVPMLWGPPDNSNSDSDDDAPFRQSIESQLDAGRAIKHVLAFNEPDGPAAYGGSNVDPATAARVWVANIEPLAQRGVKLGLPACTGGWGGIPWLQQFLGNCSELVSSGGDDDDEKEGGKRNCTYDFVNIHWYGNFEGLASHLGSYSAAFPNVTQWVTEYGYADQDLATTQAFFNQSAEYLDRLDSVSRYSYFGAFRSEASNVGPNGAMLSDDGQLTDVGSWYLGGSATGVDPQSAGMRRGVPATGLVAVVAVLAGVVVLLW</sequence>
<keyword evidence="1" id="KW-1133">Transmembrane helix</keyword>
<dbReference type="AlphaFoldDB" id="M7TZE7"/>
<keyword evidence="2" id="KW-0732">Signal</keyword>
<evidence type="ECO:0000256" key="2">
    <source>
        <dbReference type="SAM" id="SignalP"/>
    </source>
</evidence>
<evidence type="ECO:0000313" key="4">
    <source>
        <dbReference type="EMBL" id="EMR72045.1"/>
    </source>
</evidence>
<reference evidence="5" key="1">
    <citation type="journal article" date="2013" name="Genome Announc.">
        <title>Draft genome sequence of the grapevine dieback fungus Eutypa lata UCR-EL1.</title>
        <authorList>
            <person name="Blanco-Ulate B."/>
            <person name="Rolshausen P.E."/>
            <person name="Cantu D."/>
        </authorList>
    </citation>
    <scope>NUCLEOTIDE SEQUENCE [LARGE SCALE GENOMIC DNA]</scope>
    <source>
        <strain evidence="5">UCR-EL1</strain>
    </source>
</reference>
<feature type="domain" description="Asl1-like glycosyl hydrolase catalytic" evidence="3">
    <location>
        <begin position="39"/>
        <end position="307"/>
    </location>
</feature>
<keyword evidence="5" id="KW-1185">Reference proteome</keyword>